<dbReference type="GO" id="GO:0036297">
    <property type="term" value="P:interstrand cross-link repair"/>
    <property type="evidence" value="ECO:0007669"/>
    <property type="project" value="InterPro"/>
</dbReference>
<protein>
    <submittedName>
        <fullName evidence="6">E3 ubiquitin-protein ligase FANCL</fullName>
    </submittedName>
</protein>
<dbReference type="GO" id="GO:0006513">
    <property type="term" value="P:protein monoubiquitination"/>
    <property type="evidence" value="ECO:0007669"/>
    <property type="project" value="TreeGrafter"/>
</dbReference>
<dbReference type="GeneID" id="115625362"/>
<feature type="domain" description="FANCL C-terminal" evidence="2">
    <location>
        <begin position="311"/>
        <end position="377"/>
    </location>
</feature>
<evidence type="ECO:0000259" key="1">
    <source>
        <dbReference type="Pfam" id="PF09765"/>
    </source>
</evidence>
<dbReference type="Gene3D" id="3.30.457.30">
    <property type="match status" value="1"/>
</dbReference>
<name>A0A6J2TJS0_DROLE</name>
<dbReference type="Pfam" id="PF09765">
    <property type="entry name" value="FANCL_d1"/>
    <property type="match status" value="1"/>
</dbReference>
<dbReference type="Pfam" id="PF18891">
    <property type="entry name" value="FANCL_d3"/>
    <property type="match status" value="1"/>
</dbReference>
<dbReference type="RefSeq" id="XP_030376259.1">
    <property type="nucleotide sequence ID" value="XM_030520399.1"/>
</dbReference>
<evidence type="ECO:0000313" key="6">
    <source>
        <dbReference type="RefSeq" id="XP_030376259.1"/>
    </source>
</evidence>
<evidence type="ECO:0000259" key="4">
    <source>
        <dbReference type="Pfam" id="PF18891"/>
    </source>
</evidence>
<dbReference type="GO" id="GO:0061630">
    <property type="term" value="F:ubiquitin protein ligase activity"/>
    <property type="evidence" value="ECO:0007669"/>
    <property type="project" value="TreeGrafter"/>
</dbReference>
<gene>
    <name evidence="6" type="primary">LOC115625362</name>
</gene>
<dbReference type="InterPro" id="IPR026848">
    <property type="entry name" value="Fancl"/>
</dbReference>
<dbReference type="Gene3D" id="3.30.40.10">
    <property type="entry name" value="Zinc/RING finger domain, C3HC4 (zinc finger)"/>
    <property type="match status" value="1"/>
</dbReference>
<evidence type="ECO:0000259" key="3">
    <source>
        <dbReference type="Pfam" id="PF18890"/>
    </source>
</evidence>
<feature type="domain" description="FANCL UBC-like" evidence="3">
    <location>
        <begin position="114"/>
        <end position="197"/>
    </location>
</feature>
<dbReference type="InterPro" id="IPR019162">
    <property type="entry name" value="FancL_WD-rpt_cont_dom"/>
</dbReference>
<dbReference type="Pfam" id="PF11793">
    <property type="entry name" value="FANCL_C"/>
    <property type="match status" value="1"/>
</dbReference>
<evidence type="ECO:0000259" key="2">
    <source>
        <dbReference type="Pfam" id="PF11793"/>
    </source>
</evidence>
<dbReference type="AlphaFoldDB" id="A0A6J2TJS0"/>
<organism evidence="5 6">
    <name type="scientific">Drosophila lebanonensis</name>
    <name type="common">Fruit fly</name>
    <name type="synonym">Scaptodrosophila lebanonensis</name>
    <dbReference type="NCBI Taxonomy" id="7225"/>
    <lineage>
        <taxon>Eukaryota</taxon>
        <taxon>Metazoa</taxon>
        <taxon>Ecdysozoa</taxon>
        <taxon>Arthropoda</taxon>
        <taxon>Hexapoda</taxon>
        <taxon>Insecta</taxon>
        <taxon>Pterygota</taxon>
        <taxon>Neoptera</taxon>
        <taxon>Endopterygota</taxon>
        <taxon>Diptera</taxon>
        <taxon>Brachycera</taxon>
        <taxon>Muscomorpha</taxon>
        <taxon>Ephydroidea</taxon>
        <taxon>Drosophilidae</taxon>
        <taxon>Scaptodrosophila</taxon>
    </lineage>
</organism>
<dbReference type="CDD" id="cd22891">
    <property type="entry name" value="DRWD-N_DmFANCL"/>
    <property type="match status" value="1"/>
</dbReference>
<dbReference type="OrthoDB" id="10263265at2759"/>
<dbReference type="InterPro" id="IPR044037">
    <property type="entry name" value="FANCL_d3"/>
</dbReference>
<dbReference type="InterPro" id="IPR026850">
    <property type="entry name" value="FANCL_C"/>
</dbReference>
<feature type="domain" description="Fanconi anemia complex subunit FancL WD-repeat containing" evidence="1">
    <location>
        <begin position="10"/>
        <end position="93"/>
    </location>
</feature>
<dbReference type="Pfam" id="PF18890">
    <property type="entry name" value="FANCL_d2"/>
    <property type="match status" value="1"/>
</dbReference>
<dbReference type="PANTHER" id="PTHR13206:SF0">
    <property type="entry name" value="E3 UBIQUITIN-PROTEIN LIGASE FANCL"/>
    <property type="match status" value="1"/>
</dbReference>
<accession>A0A6J2TJS0</accession>
<feature type="domain" description="FANCL UBC-like" evidence="4">
    <location>
        <begin position="199"/>
        <end position="297"/>
    </location>
</feature>
<dbReference type="GO" id="GO:0043240">
    <property type="term" value="C:Fanconi anaemia nuclear complex"/>
    <property type="evidence" value="ECO:0007669"/>
    <property type="project" value="InterPro"/>
</dbReference>
<dbReference type="PANTHER" id="PTHR13206">
    <property type="entry name" value="UBIQUITIN LIGASE PROTEIN PHF9 FANCONI ANEMIA GROUP L PROTEIN"/>
    <property type="match status" value="1"/>
</dbReference>
<keyword evidence="5" id="KW-1185">Reference proteome</keyword>
<dbReference type="Gene3D" id="3.30.457.40">
    <property type="match status" value="1"/>
</dbReference>
<dbReference type="Proteomes" id="UP000504634">
    <property type="component" value="Unplaced"/>
</dbReference>
<sequence length="383" mass="44172">MQSEVTNLNDLLARTFPGLEAERNKSGAFIIRGVAQVGELYNIKLFLPHYPELRDLQLYVLQNFEYQSYHSGNLKLESEWGLEELLSRLPQLVSVSSTMSNKSNPDHHHPKISDIYFEIVALQDSQEYHMQMNVQRTRVRFSRFVDYDQHYLELELPTLSLLEHSLPECVNWNELFKQQARTLSEPLALYLKFLEELSPFYESFVDIDELCQVLQPYPITTKDSIRVFPLKDRVYIKLSIADPFAIHSSMELQIIGPTEEVSHLRHVLSDGLSSWDIELSIHNNLLRIFDLCYFPMPLSDLSTSKAEEEQQHCNICYVYRLDGGEVPLVSCDNTRCVLKCHAACLKKWFNSLSGGKTFLEVSFGLCPFCKAKLSTSFVALLNE</sequence>
<evidence type="ECO:0000313" key="5">
    <source>
        <dbReference type="Proteomes" id="UP000504634"/>
    </source>
</evidence>
<dbReference type="InterPro" id="IPR043898">
    <property type="entry name" value="FANCL_d2"/>
</dbReference>
<dbReference type="InterPro" id="IPR013083">
    <property type="entry name" value="Znf_RING/FYVE/PHD"/>
</dbReference>
<dbReference type="SMART" id="SM01197">
    <property type="entry name" value="FANCL_C"/>
    <property type="match status" value="1"/>
</dbReference>
<dbReference type="CTD" id="55120"/>
<proteinExistence type="predicted"/>
<dbReference type="InterPro" id="IPR043003">
    <property type="entry name" value="FANCL_d3_sf"/>
</dbReference>
<reference evidence="6" key="1">
    <citation type="submission" date="2025-08" db="UniProtKB">
        <authorList>
            <consortium name="RefSeq"/>
        </authorList>
    </citation>
    <scope>IDENTIFICATION</scope>
    <source>
        <strain evidence="6">11010-0011.00</strain>
        <tissue evidence="6">Whole body</tissue>
    </source>
</reference>
<dbReference type="Gene3D" id="3.10.110.20">
    <property type="entry name" value="RWD domain-like"/>
    <property type="match status" value="1"/>
</dbReference>